<dbReference type="CDD" id="cd03215">
    <property type="entry name" value="ABC_Carb_Monos_II"/>
    <property type="match status" value="1"/>
</dbReference>
<evidence type="ECO:0000256" key="8">
    <source>
        <dbReference type="ARBA" id="ARBA00022840"/>
    </source>
</evidence>
<dbReference type="GO" id="GO:0005886">
    <property type="term" value="C:plasma membrane"/>
    <property type="evidence" value="ECO:0007669"/>
    <property type="project" value="UniProtKB-SubCell"/>
</dbReference>
<evidence type="ECO:0000259" key="11">
    <source>
        <dbReference type="PROSITE" id="PS50893"/>
    </source>
</evidence>
<dbReference type="Gene3D" id="3.40.50.300">
    <property type="entry name" value="P-loop containing nucleotide triphosphate hydrolases"/>
    <property type="match status" value="2"/>
</dbReference>
<keyword evidence="9" id="KW-1278">Translocase</keyword>
<dbReference type="PROSITE" id="PS00211">
    <property type="entry name" value="ABC_TRANSPORTER_1"/>
    <property type="match status" value="2"/>
</dbReference>
<dbReference type="InterPro" id="IPR050107">
    <property type="entry name" value="ABC_carbohydrate_import_ATPase"/>
</dbReference>
<evidence type="ECO:0000256" key="6">
    <source>
        <dbReference type="ARBA" id="ARBA00022737"/>
    </source>
</evidence>
<feature type="domain" description="ABC transporter" evidence="11">
    <location>
        <begin position="250"/>
        <end position="493"/>
    </location>
</feature>
<protein>
    <submittedName>
        <fullName evidence="12">D-xylose ABC transporter ATP-binding protein</fullName>
    </submittedName>
</protein>
<evidence type="ECO:0000313" key="13">
    <source>
        <dbReference type="Proteomes" id="UP000187074"/>
    </source>
</evidence>
<name>A0A1R1B8H9_PAELA</name>
<dbReference type="PANTHER" id="PTHR43790">
    <property type="entry name" value="CARBOHYDRATE TRANSPORT ATP-BINDING PROTEIN MG119-RELATED"/>
    <property type="match status" value="1"/>
</dbReference>
<keyword evidence="3" id="KW-0813">Transport</keyword>
<sequence length="493" mass="54670">MNIEMTNIQKSFGTNRVLAGVDFDLREGEVHALMGENGAGKSTLMNILTGLHSRDEGKIVIDGKETYFANPKEAEERGVAFIHQELNIWPEMTVLDNLFIGKEMTSGLGFLNMKQMKALAKEQFSKLAVTIPLSQEAGECSVGQQQMIEIAKALMTKAKVIIMDEPTAALTEREIEKLFDVIRSLKKQGVSVVYISHRMEEIFTICDRITVMRDGKSVDTKSIPDTDFDEVVKKMVGRELTERYPARHPSPGKPVLEVKNISSKGRFENVSFTVRAGEIVGVSGLMGAGRTEMMRAIFGLDPLDSGEIWVREKKVSIKKPDDAVKHGIGFITEDRKDEGLVLDFSVRENMALPNLFSFSSKGFISGKKEQDFVDTLTKRLQIKTHTSETLARNLSGGNQQKVVIAKWIGIGPSVLILDEPTRGVDVGAKREIYQLMNELTERGVAILMVSSELPEVLGMSDRILVVHEGRISGELDREQATQEHIMTLATGGQ</sequence>
<dbReference type="STRING" id="1401.BK123_02240"/>
<dbReference type="FunFam" id="3.40.50.300:FF:000126">
    <property type="entry name" value="Galactose/methyl galactoside import ATP-binding protein MglA"/>
    <property type="match status" value="1"/>
</dbReference>
<evidence type="ECO:0000256" key="9">
    <source>
        <dbReference type="ARBA" id="ARBA00022967"/>
    </source>
</evidence>
<keyword evidence="7" id="KW-0547">Nucleotide-binding</keyword>
<evidence type="ECO:0000256" key="5">
    <source>
        <dbReference type="ARBA" id="ARBA00022597"/>
    </source>
</evidence>
<dbReference type="CDD" id="cd03216">
    <property type="entry name" value="ABC_Carb_Monos_I"/>
    <property type="match status" value="1"/>
</dbReference>
<proteinExistence type="predicted"/>
<dbReference type="AlphaFoldDB" id="A0A1R1B8H9"/>
<dbReference type="GO" id="GO:0005524">
    <property type="term" value="F:ATP binding"/>
    <property type="evidence" value="ECO:0007669"/>
    <property type="project" value="UniProtKB-KW"/>
</dbReference>
<gene>
    <name evidence="12" type="ORF">BK123_02240</name>
</gene>
<keyword evidence="10" id="KW-0472">Membrane</keyword>
<evidence type="ECO:0000256" key="1">
    <source>
        <dbReference type="ARBA" id="ARBA00004202"/>
    </source>
</evidence>
<dbReference type="PROSITE" id="PS50893">
    <property type="entry name" value="ABC_TRANSPORTER_2"/>
    <property type="match status" value="2"/>
</dbReference>
<dbReference type="Proteomes" id="UP000187074">
    <property type="component" value="Unassembled WGS sequence"/>
</dbReference>
<evidence type="ECO:0000256" key="3">
    <source>
        <dbReference type="ARBA" id="ARBA00022448"/>
    </source>
</evidence>
<dbReference type="PANTHER" id="PTHR43790:SF3">
    <property type="entry name" value="D-ALLOSE IMPORT ATP-BINDING PROTEIN ALSA-RELATED"/>
    <property type="match status" value="1"/>
</dbReference>
<dbReference type="InterPro" id="IPR017871">
    <property type="entry name" value="ABC_transporter-like_CS"/>
</dbReference>
<dbReference type="GO" id="GO:0015749">
    <property type="term" value="P:monosaccharide transmembrane transport"/>
    <property type="evidence" value="ECO:0007669"/>
    <property type="project" value="UniProtKB-ARBA"/>
</dbReference>
<dbReference type="FunFam" id="3.40.50.300:FF:000127">
    <property type="entry name" value="Ribose import ATP-binding protein RbsA"/>
    <property type="match status" value="1"/>
</dbReference>
<dbReference type="InterPro" id="IPR003439">
    <property type="entry name" value="ABC_transporter-like_ATP-bd"/>
</dbReference>
<evidence type="ECO:0000256" key="7">
    <source>
        <dbReference type="ARBA" id="ARBA00022741"/>
    </source>
</evidence>
<dbReference type="InterPro" id="IPR003593">
    <property type="entry name" value="AAA+_ATPase"/>
</dbReference>
<comment type="caution">
    <text evidence="12">The sequence shown here is derived from an EMBL/GenBank/DDBJ whole genome shotgun (WGS) entry which is preliminary data.</text>
</comment>
<comment type="subcellular location">
    <subcellularLocation>
        <location evidence="2">Cell inner membrane</location>
    </subcellularLocation>
    <subcellularLocation>
        <location evidence="1">Cell membrane</location>
        <topology evidence="1">Peripheral membrane protein</topology>
    </subcellularLocation>
</comment>
<dbReference type="InterPro" id="IPR027417">
    <property type="entry name" value="P-loop_NTPase"/>
</dbReference>
<keyword evidence="5" id="KW-0762">Sugar transport</keyword>
<keyword evidence="8 12" id="KW-0067">ATP-binding</keyword>
<evidence type="ECO:0000256" key="4">
    <source>
        <dbReference type="ARBA" id="ARBA00022475"/>
    </source>
</evidence>
<dbReference type="SMART" id="SM00382">
    <property type="entry name" value="AAA"/>
    <property type="match status" value="2"/>
</dbReference>
<accession>A0A1R1B8H9</accession>
<dbReference type="OrthoDB" id="9766104at2"/>
<keyword evidence="6" id="KW-0677">Repeat</keyword>
<dbReference type="GO" id="GO:0016887">
    <property type="term" value="F:ATP hydrolysis activity"/>
    <property type="evidence" value="ECO:0007669"/>
    <property type="project" value="InterPro"/>
</dbReference>
<dbReference type="RefSeq" id="WP_076320793.1">
    <property type="nucleotide sequence ID" value="NZ_JBCMXI010000015.1"/>
</dbReference>
<evidence type="ECO:0000313" key="12">
    <source>
        <dbReference type="EMBL" id="OME96429.1"/>
    </source>
</evidence>
<dbReference type="EMBL" id="MRTF01000001">
    <property type="protein sequence ID" value="OME96429.1"/>
    <property type="molecule type" value="Genomic_DNA"/>
</dbReference>
<dbReference type="SUPFAM" id="SSF52540">
    <property type="entry name" value="P-loop containing nucleoside triphosphate hydrolases"/>
    <property type="match status" value="2"/>
</dbReference>
<feature type="domain" description="ABC transporter" evidence="11">
    <location>
        <begin position="3"/>
        <end position="239"/>
    </location>
</feature>
<evidence type="ECO:0000256" key="2">
    <source>
        <dbReference type="ARBA" id="ARBA00004533"/>
    </source>
</evidence>
<reference evidence="12 13" key="1">
    <citation type="submission" date="2016-11" db="EMBL/GenBank/DDBJ databases">
        <title>Paenibacillus species isolates.</title>
        <authorList>
            <person name="Beno S.M."/>
        </authorList>
    </citation>
    <scope>NUCLEOTIDE SEQUENCE [LARGE SCALE GENOMIC DNA]</scope>
    <source>
        <strain evidence="12 13">FSL F4-0100</strain>
    </source>
</reference>
<dbReference type="Pfam" id="PF00005">
    <property type="entry name" value="ABC_tran"/>
    <property type="match status" value="2"/>
</dbReference>
<keyword evidence="4" id="KW-1003">Cell membrane</keyword>
<evidence type="ECO:0000256" key="10">
    <source>
        <dbReference type="ARBA" id="ARBA00023136"/>
    </source>
</evidence>
<organism evidence="12 13">
    <name type="scientific">Paenibacillus lautus</name>
    <name type="common">Bacillus lautus</name>
    <dbReference type="NCBI Taxonomy" id="1401"/>
    <lineage>
        <taxon>Bacteria</taxon>
        <taxon>Bacillati</taxon>
        <taxon>Bacillota</taxon>
        <taxon>Bacilli</taxon>
        <taxon>Bacillales</taxon>
        <taxon>Paenibacillaceae</taxon>
        <taxon>Paenibacillus</taxon>
    </lineage>
</organism>